<feature type="transmembrane region" description="Helical" evidence="1">
    <location>
        <begin position="74"/>
        <end position="92"/>
    </location>
</feature>
<evidence type="ECO:0000313" key="4">
    <source>
        <dbReference type="Proteomes" id="UP000294835"/>
    </source>
</evidence>
<feature type="transmembrane region" description="Helical" evidence="1">
    <location>
        <begin position="45"/>
        <end position="62"/>
    </location>
</feature>
<feature type="domain" description="Prepilin type IV endopeptidase peptidase" evidence="2">
    <location>
        <begin position="54"/>
        <end position="154"/>
    </location>
</feature>
<comment type="caution">
    <text evidence="3">The sequence shown here is derived from an EMBL/GenBank/DDBJ whole genome shotgun (WGS) entry which is preliminary data.</text>
</comment>
<organism evidence="3 4">
    <name type="scientific">Rhodovulum marinum</name>
    <dbReference type="NCBI Taxonomy" id="320662"/>
    <lineage>
        <taxon>Bacteria</taxon>
        <taxon>Pseudomonadati</taxon>
        <taxon>Pseudomonadota</taxon>
        <taxon>Alphaproteobacteria</taxon>
        <taxon>Rhodobacterales</taxon>
        <taxon>Paracoccaceae</taxon>
        <taxon>Rhodovulum</taxon>
    </lineage>
</organism>
<protein>
    <submittedName>
        <fullName evidence="3">Prepilin peptidase CpaA</fullName>
    </submittedName>
</protein>
<name>A0A4R2PZZ3_9RHOB</name>
<evidence type="ECO:0000256" key="1">
    <source>
        <dbReference type="SAM" id="Phobius"/>
    </source>
</evidence>
<dbReference type="AlphaFoldDB" id="A0A4R2PZZ3"/>
<dbReference type="GO" id="GO:0004190">
    <property type="term" value="F:aspartic-type endopeptidase activity"/>
    <property type="evidence" value="ECO:0007669"/>
    <property type="project" value="InterPro"/>
</dbReference>
<accession>A0A4R2PZZ3</accession>
<evidence type="ECO:0000259" key="2">
    <source>
        <dbReference type="Pfam" id="PF01478"/>
    </source>
</evidence>
<dbReference type="GO" id="GO:0016020">
    <property type="term" value="C:membrane"/>
    <property type="evidence" value="ECO:0007669"/>
    <property type="project" value="InterPro"/>
</dbReference>
<keyword evidence="1" id="KW-0812">Transmembrane</keyword>
<dbReference type="InterPro" id="IPR000045">
    <property type="entry name" value="Prepilin_IV_endopep_pep"/>
</dbReference>
<dbReference type="Gene3D" id="1.20.120.1220">
    <property type="match status" value="1"/>
</dbReference>
<keyword evidence="1" id="KW-1133">Transmembrane helix</keyword>
<gene>
    <name evidence="3" type="ORF">EV662_10412</name>
</gene>
<reference evidence="3 4" key="1">
    <citation type="submission" date="2019-03" db="EMBL/GenBank/DDBJ databases">
        <title>Genomic Encyclopedia of Type Strains, Phase IV (KMG-IV): sequencing the most valuable type-strain genomes for metagenomic binning, comparative biology and taxonomic classification.</title>
        <authorList>
            <person name="Goeker M."/>
        </authorList>
    </citation>
    <scope>NUCLEOTIDE SEQUENCE [LARGE SCALE GENOMIC DNA]</scope>
    <source>
        <strain evidence="3 4">DSM 18063</strain>
    </source>
</reference>
<feature type="transmembrane region" description="Helical" evidence="1">
    <location>
        <begin position="180"/>
        <end position="204"/>
    </location>
</feature>
<feature type="transmembrane region" description="Helical" evidence="1">
    <location>
        <begin position="99"/>
        <end position="120"/>
    </location>
</feature>
<dbReference type="EMBL" id="SLXP01000004">
    <property type="protein sequence ID" value="TCP41669.1"/>
    <property type="molecule type" value="Genomic_DNA"/>
</dbReference>
<dbReference type="OrthoDB" id="7709484at2"/>
<proteinExistence type="predicted"/>
<dbReference type="Pfam" id="PF01478">
    <property type="entry name" value="Peptidase_A24"/>
    <property type="match status" value="1"/>
</dbReference>
<dbReference type="Proteomes" id="UP000294835">
    <property type="component" value="Unassembled WGS sequence"/>
</dbReference>
<dbReference type="RefSeq" id="WP_132461612.1">
    <property type="nucleotide sequence ID" value="NZ_SLXP01000004.1"/>
</dbReference>
<evidence type="ECO:0000313" key="3">
    <source>
        <dbReference type="EMBL" id="TCP41669.1"/>
    </source>
</evidence>
<keyword evidence="1" id="KW-0472">Membrane</keyword>
<feature type="transmembrane region" description="Helical" evidence="1">
    <location>
        <begin position="18"/>
        <end position="38"/>
    </location>
</feature>
<feature type="transmembrane region" description="Helical" evidence="1">
    <location>
        <begin position="140"/>
        <end position="159"/>
    </location>
</feature>
<sequence length="207" mass="21926">MNQTDPSAGSDRRPRRPLLVLVAPALLAGLAALAATGLARLSLPAAFVFLPFALPVAIWVAWSDMKTMKIPNKAVFALVGVFAVVGLIALPLEAWAWRWAHLGVVLVIGFLMSTFGMVGAGDAKFAAAMAPFVALPDTGSFLALFAAVTLSALVTHRMVRRIGAVRRALPDWESWERRDFPMGLALAGALIFYLALSGTLGLIASST</sequence>
<keyword evidence="4" id="KW-1185">Reference proteome</keyword>